<evidence type="ECO:0000313" key="4">
    <source>
        <dbReference type="Proteomes" id="UP000239532"/>
    </source>
</evidence>
<keyword evidence="4" id="KW-1185">Reference proteome</keyword>
<keyword evidence="2" id="KW-1133">Transmembrane helix</keyword>
<proteinExistence type="predicted"/>
<comment type="caution">
    <text evidence="3">The sequence shown here is derived from an EMBL/GenBank/DDBJ whole genome shotgun (WGS) entry which is preliminary data.</text>
</comment>
<feature type="coiled-coil region" evidence="1">
    <location>
        <begin position="37"/>
        <end position="71"/>
    </location>
</feature>
<evidence type="ECO:0000313" key="3">
    <source>
        <dbReference type="EMBL" id="PRP68099.1"/>
    </source>
</evidence>
<accession>A0A2S9WXA3</accession>
<sequence>MSEPVIIALFGSLGGIIAAFNLPKILEAMRAYRETKHKNLVAELAIEKEKTEQLKVELQKVKEQLTELQIKLSIVVPIVKNLNKDDNDTLELMKIIERNTGINLTPEI</sequence>
<gene>
    <name evidence="3" type="ORF">BST86_13890</name>
</gene>
<reference evidence="3 4" key="1">
    <citation type="submission" date="2016-11" db="EMBL/GenBank/DDBJ databases">
        <title>Trade-off between light-utilization and light-protection in marine flavobacteria.</title>
        <authorList>
            <person name="Kumagai Y."/>
        </authorList>
    </citation>
    <scope>NUCLEOTIDE SEQUENCE [LARGE SCALE GENOMIC DNA]</scope>
    <source>
        <strain evidence="3 4">JCM 17109</strain>
    </source>
</reference>
<name>A0A2S9WXA3_9FLAO</name>
<dbReference type="Proteomes" id="UP000239532">
    <property type="component" value="Unassembled WGS sequence"/>
</dbReference>
<organism evidence="3 4">
    <name type="scientific">Nonlabens agnitus</name>
    <dbReference type="NCBI Taxonomy" id="870484"/>
    <lineage>
        <taxon>Bacteria</taxon>
        <taxon>Pseudomonadati</taxon>
        <taxon>Bacteroidota</taxon>
        <taxon>Flavobacteriia</taxon>
        <taxon>Flavobacteriales</taxon>
        <taxon>Flavobacteriaceae</taxon>
        <taxon>Nonlabens</taxon>
    </lineage>
</organism>
<keyword evidence="2" id="KW-0472">Membrane</keyword>
<evidence type="ECO:0000256" key="2">
    <source>
        <dbReference type="SAM" id="Phobius"/>
    </source>
</evidence>
<dbReference type="EMBL" id="MQUC01000003">
    <property type="protein sequence ID" value="PRP68099.1"/>
    <property type="molecule type" value="Genomic_DNA"/>
</dbReference>
<protein>
    <submittedName>
        <fullName evidence="3">Uncharacterized protein</fullName>
    </submittedName>
</protein>
<evidence type="ECO:0000256" key="1">
    <source>
        <dbReference type="SAM" id="Coils"/>
    </source>
</evidence>
<dbReference type="AlphaFoldDB" id="A0A2S9WXA3"/>
<feature type="transmembrane region" description="Helical" evidence="2">
    <location>
        <begin position="6"/>
        <end position="26"/>
    </location>
</feature>
<keyword evidence="1" id="KW-0175">Coiled coil</keyword>
<dbReference type="RefSeq" id="WP_105983778.1">
    <property type="nucleotide sequence ID" value="NZ_MQUC01000003.1"/>
</dbReference>
<keyword evidence="2" id="KW-0812">Transmembrane</keyword>